<dbReference type="Proteomes" id="UP000887566">
    <property type="component" value="Unplaced"/>
</dbReference>
<feature type="compositionally biased region" description="Basic and acidic residues" evidence="6">
    <location>
        <begin position="1"/>
        <end position="13"/>
    </location>
</feature>
<evidence type="ECO:0000256" key="6">
    <source>
        <dbReference type="SAM" id="MobiDB-lite"/>
    </source>
</evidence>
<sequence>MVEIREESSETHDGAGSSGTGSSSRPANPPTGTVSFVGYLKQRPTDAVLWALRVATIGFAMLYMFPIGGPQSQASAYSKTLMAGAATNALRMHQRLGGFQLSREFFATMFLEDSCHYLFYCIVFLGCSPVTMALMPVLLFSVLHSSSFTIQLLDAIGQSQLFLRRWLTTLTESYTQNLLSVIACTEIFLMPLVIGMIFMGKASMFLPFIYYRFLTLRYMSRRNPNTRIAFHQMRVALEQSVNRPACPGILRTAAHKLIGLLERLCPSPLLTIVTLILLDPVYTTAYINLNYQSVITYIVAGLTLLYCVVSAVMYAIMHRRDSEAPLTNCSISEVILSGAGMIGWLLVCGISASVSQNTIIDTGERFGWMGACAGLNVALFFGICALFCLNLIVDKVLSTERRSNYGGPKYTPAQRVN</sequence>
<dbReference type="AlphaFoldDB" id="A0A914WDB0"/>
<accession>A0A914WDB0</accession>
<proteinExistence type="inferred from homology"/>
<dbReference type="InterPro" id="IPR005344">
    <property type="entry name" value="TMEM33/Pom33"/>
</dbReference>
<dbReference type="PANTHER" id="PTHR12703">
    <property type="entry name" value="TRANSMEMBRANE PROTEIN 33"/>
    <property type="match status" value="1"/>
</dbReference>
<evidence type="ECO:0000256" key="4">
    <source>
        <dbReference type="ARBA" id="ARBA00022989"/>
    </source>
</evidence>
<evidence type="ECO:0000256" key="7">
    <source>
        <dbReference type="SAM" id="Phobius"/>
    </source>
</evidence>
<dbReference type="GO" id="GO:0005783">
    <property type="term" value="C:endoplasmic reticulum"/>
    <property type="evidence" value="ECO:0007669"/>
    <property type="project" value="TreeGrafter"/>
</dbReference>
<evidence type="ECO:0000256" key="2">
    <source>
        <dbReference type="ARBA" id="ARBA00007322"/>
    </source>
</evidence>
<keyword evidence="3 7" id="KW-0812">Transmembrane</keyword>
<evidence type="ECO:0000313" key="9">
    <source>
        <dbReference type="WBParaSite" id="PSAMB.scaffold369size54312.g5216.t1"/>
    </source>
</evidence>
<feature type="transmembrane region" description="Helical" evidence="7">
    <location>
        <begin position="366"/>
        <end position="393"/>
    </location>
</feature>
<feature type="transmembrane region" description="Helical" evidence="7">
    <location>
        <begin position="187"/>
        <end position="211"/>
    </location>
</feature>
<keyword evidence="8" id="KW-1185">Reference proteome</keyword>
<feature type="region of interest" description="Disordered" evidence="6">
    <location>
        <begin position="1"/>
        <end position="29"/>
    </location>
</feature>
<keyword evidence="4 7" id="KW-1133">Transmembrane helix</keyword>
<feature type="transmembrane region" description="Helical" evidence="7">
    <location>
        <begin position="295"/>
        <end position="317"/>
    </location>
</feature>
<dbReference type="GO" id="GO:0071786">
    <property type="term" value="P:endoplasmic reticulum tubular network organization"/>
    <property type="evidence" value="ECO:0007669"/>
    <property type="project" value="TreeGrafter"/>
</dbReference>
<organism evidence="8 9">
    <name type="scientific">Plectus sambesii</name>
    <dbReference type="NCBI Taxonomy" id="2011161"/>
    <lineage>
        <taxon>Eukaryota</taxon>
        <taxon>Metazoa</taxon>
        <taxon>Ecdysozoa</taxon>
        <taxon>Nematoda</taxon>
        <taxon>Chromadorea</taxon>
        <taxon>Plectida</taxon>
        <taxon>Plectina</taxon>
        <taxon>Plectoidea</taxon>
        <taxon>Plectidae</taxon>
        <taxon>Plectus</taxon>
    </lineage>
</organism>
<feature type="transmembrane region" description="Helical" evidence="7">
    <location>
        <begin position="329"/>
        <end position="354"/>
    </location>
</feature>
<dbReference type="InterPro" id="IPR051645">
    <property type="entry name" value="PER33/POM33_regulator"/>
</dbReference>
<protein>
    <submittedName>
        <fullName evidence="9">Gustatory receptor</fullName>
    </submittedName>
</protein>
<feature type="transmembrane region" description="Helical" evidence="7">
    <location>
        <begin position="117"/>
        <end position="143"/>
    </location>
</feature>
<comment type="subcellular location">
    <subcellularLocation>
        <location evidence="1">Membrane</location>
        <topology evidence="1">Multi-pass membrane protein</topology>
    </subcellularLocation>
</comment>
<feature type="transmembrane region" description="Helical" evidence="7">
    <location>
        <begin position="47"/>
        <end position="65"/>
    </location>
</feature>
<dbReference type="GO" id="GO:0061024">
    <property type="term" value="P:membrane organization"/>
    <property type="evidence" value="ECO:0007669"/>
    <property type="project" value="TreeGrafter"/>
</dbReference>
<evidence type="ECO:0000313" key="8">
    <source>
        <dbReference type="Proteomes" id="UP000887566"/>
    </source>
</evidence>
<evidence type="ECO:0000256" key="3">
    <source>
        <dbReference type="ARBA" id="ARBA00022692"/>
    </source>
</evidence>
<dbReference type="GO" id="GO:0016020">
    <property type="term" value="C:membrane"/>
    <property type="evidence" value="ECO:0007669"/>
    <property type="project" value="UniProtKB-SubCell"/>
</dbReference>
<keyword evidence="5 7" id="KW-0472">Membrane</keyword>
<dbReference type="PANTHER" id="PTHR12703:SF4">
    <property type="entry name" value="TRANSMEMBRANE PROTEIN 33"/>
    <property type="match status" value="1"/>
</dbReference>
<dbReference type="WBParaSite" id="PSAMB.scaffold369size54312.g5216.t1">
    <property type="protein sequence ID" value="PSAMB.scaffold369size54312.g5216.t1"/>
    <property type="gene ID" value="PSAMB.scaffold369size54312.g5216"/>
</dbReference>
<reference evidence="9" key="1">
    <citation type="submission" date="2022-11" db="UniProtKB">
        <authorList>
            <consortium name="WormBaseParasite"/>
        </authorList>
    </citation>
    <scope>IDENTIFICATION</scope>
</reference>
<evidence type="ECO:0000256" key="5">
    <source>
        <dbReference type="ARBA" id="ARBA00023136"/>
    </source>
</evidence>
<comment type="similarity">
    <text evidence="2">Belongs to the PER33/POM33 family.</text>
</comment>
<dbReference type="Pfam" id="PF03661">
    <property type="entry name" value="TMEM33_Pom33"/>
    <property type="match status" value="1"/>
</dbReference>
<name>A0A914WDB0_9BILA</name>
<evidence type="ECO:0000256" key="1">
    <source>
        <dbReference type="ARBA" id="ARBA00004141"/>
    </source>
</evidence>